<dbReference type="InterPro" id="IPR050789">
    <property type="entry name" value="Diverse_Enzym_Activities"/>
</dbReference>
<dbReference type="AlphaFoldDB" id="A0A9Q0ALD7"/>
<evidence type="ECO:0000256" key="2">
    <source>
        <dbReference type="ARBA" id="ARBA00022801"/>
    </source>
</evidence>
<dbReference type="EMBL" id="JAFIMR010000036">
    <property type="protein sequence ID" value="KAI1858676.1"/>
    <property type="molecule type" value="Genomic_DNA"/>
</dbReference>
<dbReference type="Proteomes" id="UP000829685">
    <property type="component" value="Unassembled WGS sequence"/>
</dbReference>
<dbReference type="PANTHER" id="PTHR43283">
    <property type="entry name" value="BETA-LACTAMASE-RELATED"/>
    <property type="match status" value="1"/>
</dbReference>
<dbReference type="Gene3D" id="3.40.710.10">
    <property type="entry name" value="DD-peptidase/beta-lactamase superfamily"/>
    <property type="match status" value="1"/>
</dbReference>
<evidence type="ECO:0000259" key="3">
    <source>
        <dbReference type="Pfam" id="PF00144"/>
    </source>
</evidence>
<dbReference type="PANTHER" id="PTHR43283:SF17">
    <property type="entry name" value="(LOVD), PUTATIVE (AFU_ORTHOLOGUE AFUA_5G00920)-RELATED"/>
    <property type="match status" value="1"/>
</dbReference>
<sequence>MTSFDETFDLAVQNGDIAGAVMLAKSKSGSTILSKAIGTQNLKPGDDTPYTGQSVMLLASLTKLLTSIAALQLVERGQVTLDQDVLPLLPAFAALDIFHGYTADGKPILTKRHNPVTLRQLLTHSSGAAYSFTLDSPLAEYRTRIQGRTLLNGDTIDTMFDYPLLFEAGEGWQYGSSIDRVGQVIEAISGQSLEDFFAANIYAPLGLTTGTFWPDRRRDLDPHRAALTYRSPETGRVVATSQEESLTDGLTEPFGGHGLFMSADDYLEVLHSLLADDERLLRRETSALMFRGHLSAASRARLGEQMQNADWTVGDFPSSMEYDWGFGGMLIDGAFHDYHRKGTLAWGGAGNQYWFIDRESGICAVLGTQVFPSGDKKVEKLLTAFQKEVYERIGKGRQRR</sequence>
<evidence type="ECO:0000256" key="1">
    <source>
        <dbReference type="ARBA" id="ARBA00009009"/>
    </source>
</evidence>
<feature type="domain" description="Beta-lactamase-related" evidence="3">
    <location>
        <begin position="5"/>
        <end position="378"/>
    </location>
</feature>
<comment type="caution">
    <text evidence="4">The sequence shown here is derived from an EMBL/GenBank/DDBJ whole genome shotgun (WGS) entry which is preliminary data.</text>
</comment>
<dbReference type="SUPFAM" id="SSF56601">
    <property type="entry name" value="beta-lactamase/transpeptidase-like"/>
    <property type="match status" value="1"/>
</dbReference>
<keyword evidence="2" id="KW-0378">Hydrolase</keyword>
<evidence type="ECO:0000313" key="5">
    <source>
        <dbReference type="Proteomes" id="UP000829685"/>
    </source>
</evidence>
<name>A0A9Q0ALD7_9PEZI</name>
<reference evidence="4" key="1">
    <citation type="submission" date="2021-03" db="EMBL/GenBank/DDBJ databases">
        <title>Revisited historic fungal species revealed as producer of novel bioactive compounds through whole genome sequencing and comparative genomics.</title>
        <authorList>
            <person name="Vignolle G.A."/>
            <person name="Hochenegger N."/>
            <person name="Mach R.L."/>
            <person name="Mach-Aigner A.R."/>
            <person name="Javad Rahimi M."/>
            <person name="Salim K.A."/>
            <person name="Chan C.M."/>
            <person name="Lim L.B.L."/>
            <person name="Cai F."/>
            <person name="Druzhinina I.S."/>
            <person name="U'Ren J.M."/>
            <person name="Derntl C."/>
        </authorList>
    </citation>
    <scope>NUCLEOTIDE SEQUENCE</scope>
    <source>
        <strain evidence="4">TUCIM 5799</strain>
    </source>
</reference>
<protein>
    <recommendedName>
        <fullName evidence="3">Beta-lactamase-related domain-containing protein</fullName>
    </recommendedName>
</protein>
<gene>
    <name evidence="4" type="ORF">JX265_010769</name>
</gene>
<dbReference type="InterPro" id="IPR001466">
    <property type="entry name" value="Beta-lactam-related"/>
</dbReference>
<evidence type="ECO:0000313" key="4">
    <source>
        <dbReference type="EMBL" id="KAI1858676.1"/>
    </source>
</evidence>
<comment type="similarity">
    <text evidence="1">Belongs to the class-A beta-lactamase family.</text>
</comment>
<accession>A0A9Q0ALD7</accession>
<keyword evidence="5" id="KW-1185">Reference proteome</keyword>
<dbReference type="Pfam" id="PF00144">
    <property type="entry name" value="Beta-lactamase"/>
    <property type="match status" value="1"/>
</dbReference>
<dbReference type="InterPro" id="IPR012338">
    <property type="entry name" value="Beta-lactam/transpept-like"/>
</dbReference>
<proteinExistence type="inferred from homology"/>
<dbReference type="GO" id="GO:0016787">
    <property type="term" value="F:hydrolase activity"/>
    <property type="evidence" value="ECO:0007669"/>
    <property type="project" value="UniProtKB-KW"/>
</dbReference>
<organism evidence="4 5">
    <name type="scientific">Neoarthrinium moseri</name>
    <dbReference type="NCBI Taxonomy" id="1658444"/>
    <lineage>
        <taxon>Eukaryota</taxon>
        <taxon>Fungi</taxon>
        <taxon>Dikarya</taxon>
        <taxon>Ascomycota</taxon>
        <taxon>Pezizomycotina</taxon>
        <taxon>Sordariomycetes</taxon>
        <taxon>Xylariomycetidae</taxon>
        <taxon>Amphisphaeriales</taxon>
        <taxon>Apiosporaceae</taxon>
        <taxon>Neoarthrinium</taxon>
    </lineage>
</organism>